<accession>A0A5S9MBS8</accession>
<dbReference type="SUPFAM" id="SSF53383">
    <property type="entry name" value="PLP-dependent transferases"/>
    <property type="match status" value="1"/>
</dbReference>
<evidence type="ECO:0000313" key="1">
    <source>
        <dbReference type="EMBL" id="BBP90315.1"/>
    </source>
</evidence>
<dbReference type="InterPro" id="IPR015424">
    <property type="entry name" value="PyrdxlP-dep_Trfase"/>
</dbReference>
<organism evidence="1 2">
    <name type="scientific">Bacillus safensis</name>
    <dbReference type="NCBI Taxonomy" id="561879"/>
    <lineage>
        <taxon>Bacteria</taxon>
        <taxon>Bacillati</taxon>
        <taxon>Bacillota</taxon>
        <taxon>Bacilli</taxon>
        <taxon>Bacillales</taxon>
        <taxon>Bacillaceae</taxon>
        <taxon>Bacillus</taxon>
    </lineage>
</organism>
<dbReference type="AlphaFoldDB" id="A0A5S9MBS8"/>
<gene>
    <name evidence="1" type="ORF">BsIDN1_39330</name>
</gene>
<proteinExistence type="predicted"/>
<evidence type="ECO:0008006" key="3">
    <source>
        <dbReference type="Google" id="ProtNLM"/>
    </source>
</evidence>
<protein>
    <recommendedName>
        <fullName evidence="3">Aminotransferase class I/classII domain-containing protein</fullName>
    </recommendedName>
</protein>
<sequence length="50" mass="5449">MFNALLKKGYIVRSGKALGFPTSLRITVGTKEQNEDILSTLADLLQGIRA</sequence>
<reference evidence="1 2" key="1">
    <citation type="submission" date="2019-12" db="EMBL/GenBank/DDBJ databases">
        <title>Full genome sequence of a Bacillus safensis strain isolated from commercially available natto in Indonesia.</title>
        <authorList>
            <person name="Yoshida M."/>
            <person name="Uomi M."/>
            <person name="Waturangi D."/>
            <person name="Ekaputri J.J."/>
            <person name="Setiamarga D.H.E."/>
        </authorList>
    </citation>
    <scope>NUCLEOTIDE SEQUENCE [LARGE SCALE GENOMIC DNA]</scope>
    <source>
        <strain evidence="1 2">IDN1</strain>
    </source>
</reference>
<dbReference type="Proteomes" id="UP000464658">
    <property type="component" value="Chromosome"/>
</dbReference>
<dbReference type="InterPro" id="IPR015422">
    <property type="entry name" value="PyrdxlP-dep_Trfase_small"/>
</dbReference>
<dbReference type="Gene3D" id="3.90.1150.10">
    <property type="entry name" value="Aspartate Aminotransferase, domain 1"/>
    <property type="match status" value="1"/>
</dbReference>
<dbReference type="EMBL" id="AP021906">
    <property type="protein sequence ID" value="BBP90315.1"/>
    <property type="molecule type" value="Genomic_DNA"/>
</dbReference>
<name>A0A5S9MBS8_BACIA</name>
<evidence type="ECO:0000313" key="2">
    <source>
        <dbReference type="Proteomes" id="UP000464658"/>
    </source>
</evidence>